<dbReference type="EMBL" id="BMQX01000033">
    <property type="protein sequence ID" value="GGQ31804.1"/>
    <property type="molecule type" value="Genomic_DNA"/>
</dbReference>
<sequence length="60" mass="6531">MVISLLNSVGYKMAYGLGDLPLVILIGVTILKNSKLSATQKAILVWIIMAIFVIETALLR</sequence>
<keyword evidence="1" id="KW-0472">Membrane</keyword>
<organism evidence="2 3">
    <name type="scientific">Shewanella litoralis</name>
    <dbReference type="NCBI Taxonomy" id="2282700"/>
    <lineage>
        <taxon>Bacteria</taxon>
        <taxon>Pseudomonadati</taxon>
        <taxon>Pseudomonadota</taxon>
        <taxon>Gammaproteobacteria</taxon>
        <taxon>Alteromonadales</taxon>
        <taxon>Shewanellaceae</taxon>
        <taxon>Shewanella</taxon>
    </lineage>
</organism>
<feature type="transmembrane region" description="Helical" evidence="1">
    <location>
        <begin position="13"/>
        <end position="31"/>
    </location>
</feature>
<keyword evidence="1" id="KW-0812">Transmembrane</keyword>
<accession>A0ABQ2RKH6</accession>
<protein>
    <submittedName>
        <fullName evidence="2">Uncharacterized protein</fullName>
    </submittedName>
</protein>
<name>A0ABQ2RKH6_9GAMM</name>
<comment type="caution">
    <text evidence="2">The sequence shown here is derived from an EMBL/GenBank/DDBJ whole genome shotgun (WGS) entry which is preliminary data.</text>
</comment>
<keyword evidence="3" id="KW-1185">Reference proteome</keyword>
<keyword evidence="1" id="KW-1133">Transmembrane helix</keyword>
<evidence type="ECO:0000256" key="1">
    <source>
        <dbReference type="SAM" id="Phobius"/>
    </source>
</evidence>
<evidence type="ECO:0000313" key="2">
    <source>
        <dbReference type="EMBL" id="GGQ31804.1"/>
    </source>
</evidence>
<dbReference type="Proteomes" id="UP000619118">
    <property type="component" value="Unassembled WGS sequence"/>
</dbReference>
<reference evidence="3" key="1">
    <citation type="journal article" date="2019" name="Int. J. Syst. Evol. Microbiol.">
        <title>The Global Catalogue of Microorganisms (GCM) 10K type strain sequencing project: providing services to taxonomists for standard genome sequencing and annotation.</title>
        <authorList>
            <consortium name="The Broad Institute Genomics Platform"/>
            <consortium name="The Broad Institute Genome Sequencing Center for Infectious Disease"/>
            <person name="Wu L."/>
            <person name="Ma J."/>
        </authorList>
    </citation>
    <scope>NUCLEOTIDE SEQUENCE [LARGE SCALE GENOMIC DNA]</scope>
    <source>
        <strain evidence="3">JCM 32306</strain>
    </source>
</reference>
<evidence type="ECO:0000313" key="3">
    <source>
        <dbReference type="Proteomes" id="UP000619118"/>
    </source>
</evidence>
<feature type="transmembrane region" description="Helical" evidence="1">
    <location>
        <begin position="43"/>
        <end position="59"/>
    </location>
</feature>
<gene>
    <name evidence="2" type="ORF">GCM10009411_34270</name>
</gene>
<proteinExistence type="predicted"/>